<dbReference type="PROSITE" id="PS01231">
    <property type="entry name" value="TRMA_2"/>
    <property type="match status" value="1"/>
</dbReference>
<evidence type="ECO:0000259" key="5">
    <source>
        <dbReference type="PROSITE" id="PS50926"/>
    </source>
</evidence>
<dbReference type="EC" id="2.1.1.-" evidence="6"/>
<dbReference type="PANTHER" id="PTHR11061:SF30">
    <property type="entry name" value="TRNA (URACIL(54)-C(5))-METHYLTRANSFERASE"/>
    <property type="match status" value="1"/>
</dbReference>
<keyword evidence="3 4" id="KW-0949">S-adenosyl-L-methionine</keyword>
<dbReference type="InterPro" id="IPR030391">
    <property type="entry name" value="MeTrfase_TrmA_CS"/>
</dbReference>
<evidence type="ECO:0000256" key="1">
    <source>
        <dbReference type="ARBA" id="ARBA00022603"/>
    </source>
</evidence>
<dbReference type="Pfam" id="PF05958">
    <property type="entry name" value="tRNA_U5-meth_tr"/>
    <property type="match status" value="1"/>
</dbReference>
<dbReference type="PROSITE" id="PS51687">
    <property type="entry name" value="SAM_MT_RNA_M5U"/>
    <property type="match status" value="1"/>
</dbReference>
<dbReference type="SUPFAM" id="SSF53335">
    <property type="entry name" value="S-adenosyl-L-methionine-dependent methyltransferases"/>
    <property type="match status" value="1"/>
</dbReference>
<dbReference type="SUPFAM" id="SSF50249">
    <property type="entry name" value="Nucleic acid-binding proteins"/>
    <property type="match status" value="1"/>
</dbReference>
<dbReference type="InterPro" id="IPR029063">
    <property type="entry name" value="SAM-dependent_MTases_sf"/>
</dbReference>
<feature type="binding site" evidence="4">
    <location>
        <position position="299"/>
    </location>
    <ligand>
        <name>S-adenosyl-L-methionine</name>
        <dbReference type="ChEBI" id="CHEBI:59789"/>
    </ligand>
</feature>
<dbReference type="InterPro" id="IPR010280">
    <property type="entry name" value="U5_MeTrfase_fam"/>
</dbReference>
<evidence type="ECO:0000256" key="3">
    <source>
        <dbReference type="ARBA" id="ARBA00022691"/>
    </source>
</evidence>
<feature type="binding site" evidence="4">
    <location>
        <position position="246"/>
    </location>
    <ligand>
        <name>S-adenosyl-L-methionine</name>
        <dbReference type="ChEBI" id="CHEBI:59789"/>
    </ligand>
</feature>
<comment type="similarity">
    <text evidence="4">Belongs to the class I-like SAM-binding methyltransferase superfamily. RNA M5U methyltransferase family.</text>
</comment>
<dbReference type="GO" id="GO:0032259">
    <property type="term" value="P:methylation"/>
    <property type="evidence" value="ECO:0007669"/>
    <property type="project" value="UniProtKB-KW"/>
</dbReference>
<dbReference type="Proteomes" id="UP001595823">
    <property type="component" value="Unassembled WGS sequence"/>
</dbReference>
<dbReference type="PROSITE" id="PS50926">
    <property type="entry name" value="TRAM"/>
    <property type="match status" value="1"/>
</dbReference>
<protein>
    <submittedName>
        <fullName evidence="6">Class I SAM-dependent RNA methyltransferase</fullName>
        <ecNumber evidence="6">2.1.1.-</ecNumber>
    </submittedName>
</protein>
<dbReference type="RefSeq" id="WP_380622748.1">
    <property type="nucleotide sequence ID" value="NZ_JBHSDK010000021.1"/>
</dbReference>
<proteinExistence type="inferred from homology"/>
<feature type="binding site" evidence="4">
    <location>
        <position position="339"/>
    </location>
    <ligand>
        <name>S-adenosyl-L-methionine</name>
        <dbReference type="ChEBI" id="CHEBI:59789"/>
    </ligand>
</feature>
<dbReference type="Gene3D" id="2.40.50.140">
    <property type="entry name" value="Nucleic acid-binding proteins"/>
    <property type="match status" value="1"/>
</dbReference>
<evidence type="ECO:0000313" key="6">
    <source>
        <dbReference type="EMBL" id="MFC4336630.1"/>
    </source>
</evidence>
<dbReference type="InterPro" id="IPR012340">
    <property type="entry name" value="NA-bd_OB-fold"/>
</dbReference>
<keyword evidence="1 4" id="KW-0489">Methyltransferase</keyword>
<gene>
    <name evidence="6" type="ORF">ACFPET_15610</name>
</gene>
<dbReference type="Gene3D" id="2.40.50.1070">
    <property type="match status" value="1"/>
</dbReference>
<reference evidence="7" key="1">
    <citation type="journal article" date="2019" name="Int. J. Syst. Evol. Microbiol.">
        <title>The Global Catalogue of Microorganisms (GCM) 10K type strain sequencing project: providing services to taxonomists for standard genome sequencing and annotation.</title>
        <authorList>
            <consortium name="The Broad Institute Genomics Platform"/>
            <consortium name="The Broad Institute Genome Sequencing Center for Infectious Disease"/>
            <person name="Wu L."/>
            <person name="Ma J."/>
        </authorList>
    </citation>
    <scope>NUCLEOTIDE SEQUENCE [LARGE SCALE GENOMIC DNA]</scope>
    <source>
        <strain evidence="7">IBRC-M 10908</strain>
    </source>
</reference>
<dbReference type="InterPro" id="IPR002792">
    <property type="entry name" value="TRAM_dom"/>
</dbReference>
<dbReference type="Pfam" id="PF01938">
    <property type="entry name" value="TRAM"/>
    <property type="match status" value="1"/>
</dbReference>
<organism evidence="6 7">
    <name type="scientific">Salininema proteolyticum</name>
    <dbReference type="NCBI Taxonomy" id="1607685"/>
    <lineage>
        <taxon>Bacteria</taxon>
        <taxon>Bacillati</taxon>
        <taxon>Actinomycetota</taxon>
        <taxon>Actinomycetes</taxon>
        <taxon>Glycomycetales</taxon>
        <taxon>Glycomycetaceae</taxon>
        <taxon>Salininema</taxon>
    </lineage>
</organism>
<name>A0ABV8U0L2_9ACTN</name>
<dbReference type="PANTHER" id="PTHR11061">
    <property type="entry name" value="RNA M5U METHYLTRANSFERASE"/>
    <property type="match status" value="1"/>
</dbReference>
<keyword evidence="7" id="KW-1185">Reference proteome</keyword>
<dbReference type="Gene3D" id="3.40.50.150">
    <property type="entry name" value="Vaccinia Virus protein VP39"/>
    <property type="match status" value="2"/>
</dbReference>
<accession>A0ABV8U0L2</accession>
<comment type="caution">
    <text evidence="6">The sequence shown here is derived from an EMBL/GenBank/DDBJ whole genome shotgun (WGS) entry which is preliminary data.</text>
</comment>
<feature type="domain" description="TRAM" evidence="5">
    <location>
        <begin position="1"/>
        <end position="50"/>
    </location>
</feature>
<evidence type="ECO:0000256" key="4">
    <source>
        <dbReference type="PROSITE-ProRule" id="PRU01024"/>
    </source>
</evidence>
<keyword evidence="2 4" id="KW-0808">Transferase</keyword>
<evidence type="ECO:0000313" key="7">
    <source>
        <dbReference type="Proteomes" id="UP001595823"/>
    </source>
</evidence>
<feature type="active site" description="Nucleophile" evidence="4">
    <location>
        <position position="366"/>
    </location>
</feature>
<feature type="binding site" evidence="4">
    <location>
        <position position="275"/>
    </location>
    <ligand>
        <name>S-adenosyl-L-methionine</name>
        <dbReference type="ChEBI" id="CHEBI:59789"/>
    </ligand>
</feature>
<dbReference type="EMBL" id="JBHSDK010000021">
    <property type="protein sequence ID" value="MFC4336630.1"/>
    <property type="molecule type" value="Genomic_DNA"/>
</dbReference>
<dbReference type="GO" id="GO:0008168">
    <property type="term" value="F:methyltransferase activity"/>
    <property type="evidence" value="ECO:0007669"/>
    <property type="project" value="UniProtKB-KW"/>
</dbReference>
<evidence type="ECO:0000256" key="2">
    <source>
        <dbReference type="ARBA" id="ARBA00022679"/>
    </source>
</evidence>
<sequence length="410" mass="44453">MTVDDIAAGGHCVARVDGEVYFVRHALPGEKVRINVLERKKKIAFADAVEILEPSPDRVEAPCQWAGPGRCGGCDFQHVEPGAQRRLKARVLTQQMERIGKVEPELLAALAKAEGHEELTVEELPGGPLRWRTRMQYAVGKDGRAGLRSHRSSNIVHIDDCLIASERISESDVLEKKWYRSSGKESRGRRDNQIGAVGVVDSDEDDLSVYTQRSRTAATRLVKGPKEIFQHVGDHQFDMNYDGFWQVHPEAAGAFLDCVLEFTRPQSGEAAWDLYAGAGLYAAALADEVGRGGRVVAVENNEAARTAANLADFDNAGAIVGDVAATVGALGGVDVVVLDPTRAGAGREVVERVAEAGPRAVCYVACDAAALARDAQTLRGLGYDLTRMRAFDAFPMTQHFETIALFEKGE</sequence>